<feature type="binding site" evidence="5">
    <location>
        <position position="46"/>
    </location>
    <ligand>
        <name>ATP</name>
        <dbReference type="ChEBI" id="CHEBI:30616"/>
    </ligand>
</feature>
<dbReference type="Pfam" id="PF00069">
    <property type="entry name" value="Pkinase"/>
    <property type="match status" value="1"/>
</dbReference>
<sequence>MNPVIAALPGGAPAQLGGHRILGILGTGGMGTVYLARRHGRPVALKTIRPELLRDTHLRERFAREAAAAAAVRSPFVAEVLGSSTAEGVPWLAAEFVPGPTLGDAVLRHGPLPVPAACALAAALGRALTALGRAGVVHRDLKPSNVILGADRPRVVDFGIARVIGDATLTTAGQRPGTPGYMSPEQVVQGPLGPESDVFCLGAILVFALTGQHVFFDGDAVHADFRIAHEDPDLAEVPGTLVPLIRGCLQKRPADRPTAAEVTRRLDPRGAALRSAARWLPPAVLADAAELARAAAALGAGPRLPARRGLLLGAGAAVLLAGAGAASLLGARRGGGSTRAPAARWSGPPGTVPQPLWSYDDAAANPAFGPVGADGWVCLADAGGEAAVHDPVSGEARGRGPLVAGLVGGPRPAALAPDGTVLLLEPGTGAVRRRVSVGAKALLAGGDGQVYVRDDAGRMAALKAADGGVRWRVPAPVPGRTLSATAGHGLLLVSSADGGLAALSASDGRTLWRAPAATGPGHPALSARSVVVGAGRDLTCLSTADGSRLWGLSADDDSGFGAPGLAGDGVYVADGRQLRKVDARSGAPAWTVLAGDRLAQEQAPLVSGSGVFAALRTPELGILAVHTGRAAEQYVFAPALPGDVPADAVWRGAVVLGSAVWQRGRAVRALPGM</sequence>
<dbReference type="Proteomes" id="UP000634660">
    <property type="component" value="Unassembled WGS sequence"/>
</dbReference>
<dbReference type="SMART" id="SM00220">
    <property type="entry name" value="S_TKc"/>
    <property type="match status" value="1"/>
</dbReference>
<dbReference type="Gene3D" id="1.10.510.10">
    <property type="entry name" value="Transferase(Phosphotransferase) domain 1"/>
    <property type="match status" value="1"/>
</dbReference>
<keyword evidence="3" id="KW-0418">Kinase</keyword>
<dbReference type="Proteomes" id="UP000326831">
    <property type="component" value="Chromosome"/>
</dbReference>
<keyword evidence="9" id="KW-1185">Reference proteome</keyword>
<evidence type="ECO:0000256" key="5">
    <source>
        <dbReference type="PROSITE-ProRule" id="PRU10141"/>
    </source>
</evidence>
<dbReference type="InterPro" id="IPR017441">
    <property type="entry name" value="Protein_kinase_ATP_BS"/>
</dbReference>
<proteinExistence type="predicted"/>
<dbReference type="RefSeq" id="WP_150516383.1">
    <property type="nucleotide sequence ID" value="NZ_BMVX01000001.1"/>
</dbReference>
<evidence type="ECO:0000313" key="7">
    <source>
        <dbReference type="EMBL" id="GGZ46197.1"/>
    </source>
</evidence>
<dbReference type="InterPro" id="IPR000719">
    <property type="entry name" value="Prot_kinase_dom"/>
</dbReference>
<dbReference type="KEGG" id="ssub:CP968_02360"/>
<evidence type="ECO:0000313" key="8">
    <source>
        <dbReference type="EMBL" id="QEU77285.1"/>
    </source>
</evidence>
<dbReference type="InterPro" id="IPR002372">
    <property type="entry name" value="PQQ_rpt_dom"/>
</dbReference>
<dbReference type="Pfam" id="PF13360">
    <property type="entry name" value="PQQ_2"/>
    <property type="match status" value="1"/>
</dbReference>
<dbReference type="InterPro" id="IPR011047">
    <property type="entry name" value="Quinoprotein_ADH-like_sf"/>
</dbReference>
<dbReference type="GO" id="GO:0005524">
    <property type="term" value="F:ATP binding"/>
    <property type="evidence" value="ECO:0007669"/>
    <property type="project" value="UniProtKB-UniRule"/>
</dbReference>
<dbReference type="GO" id="GO:0004674">
    <property type="term" value="F:protein serine/threonine kinase activity"/>
    <property type="evidence" value="ECO:0007669"/>
    <property type="project" value="TreeGrafter"/>
</dbReference>
<feature type="domain" description="Protein kinase" evidence="6">
    <location>
        <begin position="19"/>
        <end position="270"/>
    </location>
</feature>
<dbReference type="InterPro" id="IPR011009">
    <property type="entry name" value="Kinase-like_dom_sf"/>
</dbReference>
<organism evidence="8 9">
    <name type="scientific">Streptomyces subrutilus</name>
    <dbReference type="NCBI Taxonomy" id="36818"/>
    <lineage>
        <taxon>Bacteria</taxon>
        <taxon>Bacillati</taxon>
        <taxon>Actinomycetota</taxon>
        <taxon>Actinomycetes</taxon>
        <taxon>Kitasatosporales</taxon>
        <taxon>Streptomycetaceae</taxon>
        <taxon>Streptomyces</taxon>
    </lineage>
</organism>
<evidence type="ECO:0000256" key="1">
    <source>
        <dbReference type="ARBA" id="ARBA00022679"/>
    </source>
</evidence>
<dbReference type="EMBL" id="BMVX01000001">
    <property type="protein sequence ID" value="GGZ46197.1"/>
    <property type="molecule type" value="Genomic_DNA"/>
</dbReference>
<name>A0A5P2UFQ7_9ACTN</name>
<evidence type="ECO:0000256" key="3">
    <source>
        <dbReference type="ARBA" id="ARBA00022777"/>
    </source>
</evidence>
<protein>
    <recommendedName>
        <fullName evidence="6">Protein kinase domain-containing protein</fullName>
    </recommendedName>
</protein>
<dbReference type="AlphaFoldDB" id="A0A5P2UFQ7"/>
<dbReference type="InterPro" id="IPR018391">
    <property type="entry name" value="PQQ_b-propeller_rpt"/>
</dbReference>
<dbReference type="Gene3D" id="2.130.10.10">
    <property type="entry name" value="YVTN repeat-like/Quinoprotein amine dehydrogenase"/>
    <property type="match status" value="1"/>
</dbReference>
<reference evidence="7" key="1">
    <citation type="journal article" date="2014" name="Int. J. Syst. Evol. Microbiol.">
        <title>Complete genome sequence of Corynebacterium casei LMG S-19264T (=DSM 44701T), isolated from a smear-ripened cheese.</title>
        <authorList>
            <consortium name="US DOE Joint Genome Institute (JGI-PGF)"/>
            <person name="Walter F."/>
            <person name="Albersmeier A."/>
            <person name="Kalinowski J."/>
            <person name="Ruckert C."/>
        </authorList>
    </citation>
    <scope>NUCLEOTIDE SEQUENCE</scope>
    <source>
        <strain evidence="7">JCM 4834</strain>
    </source>
</reference>
<reference evidence="8 9" key="2">
    <citation type="submission" date="2017-09" db="EMBL/GenBank/DDBJ databases">
        <authorList>
            <person name="Lee N."/>
            <person name="Cho B.-K."/>
        </authorList>
    </citation>
    <scope>NUCLEOTIDE SEQUENCE [LARGE SCALE GENOMIC DNA]</scope>
    <source>
        <strain evidence="8 9">ATCC 27467</strain>
    </source>
</reference>
<dbReference type="SMART" id="SM00564">
    <property type="entry name" value="PQQ"/>
    <property type="match status" value="4"/>
</dbReference>
<dbReference type="SUPFAM" id="SSF56112">
    <property type="entry name" value="Protein kinase-like (PK-like)"/>
    <property type="match status" value="1"/>
</dbReference>
<keyword evidence="2 5" id="KW-0547">Nucleotide-binding</keyword>
<dbReference type="CDD" id="cd14014">
    <property type="entry name" value="STKc_PknB_like"/>
    <property type="match status" value="1"/>
</dbReference>
<dbReference type="PROSITE" id="PS00107">
    <property type="entry name" value="PROTEIN_KINASE_ATP"/>
    <property type="match status" value="1"/>
</dbReference>
<dbReference type="OrthoDB" id="9762169at2"/>
<dbReference type="PROSITE" id="PS00108">
    <property type="entry name" value="PROTEIN_KINASE_ST"/>
    <property type="match status" value="1"/>
</dbReference>
<evidence type="ECO:0000256" key="4">
    <source>
        <dbReference type="ARBA" id="ARBA00022840"/>
    </source>
</evidence>
<evidence type="ECO:0000313" key="9">
    <source>
        <dbReference type="Proteomes" id="UP000326831"/>
    </source>
</evidence>
<dbReference type="Gene3D" id="3.30.200.20">
    <property type="entry name" value="Phosphorylase Kinase, domain 1"/>
    <property type="match status" value="1"/>
</dbReference>
<gene>
    <name evidence="8" type="ORF">CP968_02360</name>
    <name evidence="7" type="ORF">GCM10010371_01610</name>
</gene>
<dbReference type="PANTHER" id="PTHR43289">
    <property type="entry name" value="MITOGEN-ACTIVATED PROTEIN KINASE KINASE KINASE 20-RELATED"/>
    <property type="match status" value="1"/>
</dbReference>
<dbReference type="PANTHER" id="PTHR43289:SF34">
    <property type="entry name" value="SERINE_THREONINE-PROTEIN KINASE YBDM-RELATED"/>
    <property type="match status" value="1"/>
</dbReference>
<dbReference type="PROSITE" id="PS50011">
    <property type="entry name" value="PROTEIN_KINASE_DOM"/>
    <property type="match status" value="1"/>
</dbReference>
<keyword evidence="1" id="KW-0808">Transferase</keyword>
<reference evidence="7" key="3">
    <citation type="submission" date="2020-09" db="EMBL/GenBank/DDBJ databases">
        <authorList>
            <person name="Sun Q."/>
            <person name="Ohkuma M."/>
        </authorList>
    </citation>
    <scope>NUCLEOTIDE SEQUENCE</scope>
    <source>
        <strain evidence="7">JCM 4834</strain>
    </source>
</reference>
<evidence type="ECO:0000259" key="6">
    <source>
        <dbReference type="PROSITE" id="PS50011"/>
    </source>
</evidence>
<dbReference type="SUPFAM" id="SSF50998">
    <property type="entry name" value="Quinoprotein alcohol dehydrogenase-like"/>
    <property type="match status" value="1"/>
</dbReference>
<dbReference type="EMBL" id="CP023701">
    <property type="protein sequence ID" value="QEU77285.1"/>
    <property type="molecule type" value="Genomic_DNA"/>
</dbReference>
<keyword evidence="4 5" id="KW-0067">ATP-binding</keyword>
<dbReference type="InterPro" id="IPR015943">
    <property type="entry name" value="WD40/YVTN_repeat-like_dom_sf"/>
</dbReference>
<accession>A0A5P2UFQ7</accession>
<evidence type="ECO:0000256" key="2">
    <source>
        <dbReference type="ARBA" id="ARBA00022741"/>
    </source>
</evidence>
<dbReference type="InterPro" id="IPR008271">
    <property type="entry name" value="Ser/Thr_kinase_AS"/>
</dbReference>